<gene>
    <name evidence="1" type="ORF">DYBT9623_05358</name>
</gene>
<comment type="caution">
    <text evidence="1">The sequence shown here is derived from an EMBL/GenBank/DDBJ whole genome shotgun (WGS) entry which is preliminary data.</text>
</comment>
<dbReference type="Proteomes" id="UP000679725">
    <property type="component" value="Unassembled WGS sequence"/>
</dbReference>
<evidence type="ECO:0000313" key="1">
    <source>
        <dbReference type="EMBL" id="CAG5074671.1"/>
    </source>
</evidence>
<protein>
    <submittedName>
        <fullName evidence="1">Uncharacterized protein</fullName>
    </submittedName>
</protein>
<sequence>MLSRTVDLREGWVPVGTESFGVNIGLIPTHNAAIEITFNALRRVHSKISCIVDGDPAGLGYANIIHAMAVPGTKILCWPPNWTIEDVLVWLMRADEVAAVTMLSSKLSHFPATMGAFLALLKSADRATGGIKGDMVAYEAIMEVVYEIQSINRRAQNLLAGLRAAVDGVQNPLFIPEVAPRENILIFQP</sequence>
<evidence type="ECO:0000313" key="2">
    <source>
        <dbReference type="Proteomes" id="UP000679725"/>
    </source>
</evidence>
<name>A0ABM8UYK6_9BACT</name>
<organism evidence="1 2">
    <name type="scientific">Dyadobacter linearis</name>
    <dbReference type="NCBI Taxonomy" id="2823330"/>
    <lineage>
        <taxon>Bacteria</taxon>
        <taxon>Pseudomonadati</taxon>
        <taxon>Bacteroidota</taxon>
        <taxon>Cytophagia</taxon>
        <taxon>Cytophagales</taxon>
        <taxon>Spirosomataceae</taxon>
        <taxon>Dyadobacter</taxon>
    </lineage>
</organism>
<reference evidence="1 2" key="1">
    <citation type="submission" date="2021-04" db="EMBL/GenBank/DDBJ databases">
        <authorList>
            <person name="Rodrigo-Torres L."/>
            <person name="Arahal R. D."/>
            <person name="Lucena T."/>
        </authorList>
    </citation>
    <scope>NUCLEOTIDE SEQUENCE [LARGE SCALE GENOMIC DNA]</scope>
    <source>
        <strain evidence="1 2">CECT 9623</strain>
    </source>
</reference>
<keyword evidence="2" id="KW-1185">Reference proteome</keyword>
<accession>A0ABM8UYK6</accession>
<dbReference type="RefSeq" id="WP_215236580.1">
    <property type="nucleotide sequence ID" value="NZ_CAJRAU010000012.1"/>
</dbReference>
<proteinExistence type="predicted"/>
<dbReference type="EMBL" id="CAJRAU010000012">
    <property type="protein sequence ID" value="CAG5074671.1"/>
    <property type="molecule type" value="Genomic_DNA"/>
</dbReference>